<evidence type="ECO:0000313" key="3">
    <source>
        <dbReference type="Proteomes" id="UP001153076"/>
    </source>
</evidence>
<gene>
    <name evidence="2" type="ORF">Cgig2_008956</name>
</gene>
<accession>A0A9Q1GST7</accession>
<organism evidence="2 3">
    <name type="scientific">Carnegiea gigantea</name>
    <dbReference type="NCBI Taxonomy" id="171969"/>
    <lineage>
        <taxon>Eukaryota</taxon>
        <taxon>Viridiplantae</taxon>
        <taxon>Streptophyta</taxon>
        <taxon>Embryophyta</taxon>
        <taxon>Tracheophyta</taxon>
        <taxon>Spermatophyta</taxon>
        <taxon>Magnoliopsida</taxon>
        <taxon>eudicotyledons</taxon>
        <taxon>Gunneridae</taxon>
        <taxon>Pentapetalae</taxon>
        <taxon>Caryophyllales</taxon>
        <taxon>Cactineae</taxon>
        <taxon>Cactaceae</taxon>
        <taxon>Cactoideae</taxon>
        <taxon>Echinocereeae</taxon>
        <taxon>Carnegiea</taxon>
    </lineage>
</organism>
<protein>
    <submittedName>
        <fullName evidence="2">Uncharacterized protein</fullName>
    </submittedName>
</protein>
<dbReference type="PANTHER" id="PTHR34792">
    <property type="entry name" value="OS02G0121500 PROTEIN"/>
    <property type="match status" value="1"/>
</dbReference>
<evidence type="ECO:0000256" key="1">
    <source>
        <dbReference type="SAM" id="Phobius"/>
    </source>
</evidence>
<sequence length="153" mass="16921">MYHLLASEVPSIYVKNARSIPKQMQLIQATIRTSLEGSKHVQKRQVLIQTSLEGLMPVQEQQENGYIDHSAKPVASVPISRDEEEVAETLFALAGMIPLSDLHTRNKTDCEPLESKKLDLAEKPENSMPVSGGFSSLLSSVVLLFLAFVLCRS</sequence>
<evidence type="ECO:0000313" key="2">
    <source>
        <dbReference type="EMBL" id="KAJ8427087.1"/>
    </source>
</evidence>
<dbReference type="PANTHER" id="PTHR34792:SF1">
    <property type="entry name" value="OS02G0121500 PROTEIN"/>
    <property type="match status" value="1"/>
</dbReference>
<dbReference type="InterPro" id="IPR040305">
    <property type="entry name" value="At1g75730-like"/>
</dbReference>
<proteinExistence type="predicted"/>
<reference evidence="2" key="1">
    <citation type="submission" date="2022-04" db="EMBL/GenBank/DDBJ databases">
        <title>Carnegiea gigantea Genome sequencing and assembly v2.</title>
        <authorList>
            <person name="Copetti D."/>
            <person name="Sanderson M.J."/>
            <person name="Burquez A."/>
            <person name="Wojciechowski M.F."/>
        </authorList>
    </citation>
    <scope>NUCLEOTIDE SEQUENCE</scope>
    <source>
        <strain evidence="2">SGP5-SGP5p</strain>
        <tissue evidence="2">Aerial part</tissue>
    </source>
</reference>
<name>A0A9Q1GST7_9CARY</name>
<keyword evidence="1" id="KW-1133">Transmembrane helix</keyword>
<dbReference type="OrthoDB" id="778649at2759"/>
<dbReference type="EMBL" id="JAKOGI010001193">
    <property type="protein sequence ID" value="KAJ8427087.1"/>
    <property type="molecule type" value="Genomic_DNA"/>
</dbReference>
<comment type="caution">
    <text evidence="2">The sequence shown here is derived from an EMBL/GenBank/DDBJ whole genome shotgun (WGS) entry which is preliminary data.</text>
</comment>
<keyword evidence="1" id="KW-0472">Membrane</keyword>
<feature type="transmembrane region" description="Helical" evidence="1">
    <location>
        <begin position="132"/>
        <end position="151"/>
    </location>
</feature>
<dbReference type="Proteomes" id="UP001153076">
    <property type="component" value="Unassembled WGS sequence"/>
</dbReference>
<keyword evidence="3" id="KW-1185">Reference proteome</keyword>
<keyword evidence="1" id="KW-0812">Transmembrane</keyword>
<dbReference type="AlphaFoldDB" id="A0A9Q1GST7"/>